<dbReference type="Gene3D" id="3.30.1690.10">
    <property type="entry name" value="TcpA-like pilin"/>
    <property type="match status" value="1"/>
</dbReference>
<dbReference type="EMBL" id="AF135182">
    <property type="protein sequence ID" value="AAR13119.1"/>
    <property type="molecule type" value="Genomic_DNA"/>
</dbReference>
<evidence type="ECO:0000313" key="4">
    <source>
        <dbReference type="EMBL" id="AAR13119.1"/>
    </source>
</evidence>
<reference evidence="4" key="2">
    <citation type="journal article" date="2003" name="Plasmid">
        <title>Peripheral sequences of the Serratia entomophila pADAP virulence-associated region.</title>
        <authorList>
            <person name="Hurst M.R."/>
            <person name="O'Callaghan M."/>
            <person name="Glare T.R."/>
        </authorList>
    </citation>
    <scope>NUCLEOTIDE SEQUENCE</scope>
    <source>
        <strain evidence="4">A1MO2</strain>
        <plasmid evidence="4">pADAP</plasmid>
    </source>
</reference>
<feature type="transmembrane region" description="Helical" evidence="2">
    <location>
        <begin position="16"/>
        <end position="37"/>
    </location>
</feature>
<reference evidence="4" key="3">
    <citation type="journal article" date="2004" name="J. Bacteriol.">
        <title>Cloning Serratia entomophila antifeeding genes--a putative defective prophage active against the grass grub Costelytra zealandica.</title>
        <authorList>
            <person name="Hurst M.R."/>
            <person name="Glare T.R."/>
            <person name="Jackson T.A."/>
        </authorList>
    </citation>
    <scope>NUCLEOTIDE SEQUENCE</scope>
    <source>
        <strain evidence="4">A1MO2</strain>
        <plasmid evidence="4">pADAP</plasmid>
    </source>
</reference>
<dbReference type="SUPFAM" id="SSF54523">
    <property type="entry name" value="Pili subunits"/>
    <property type="match status" value="1"/>
</dbReference>
<gene>
    <name evidence="4" type="primary">pilS</name>
</gene>
<name>Q7BQW7_9GAMM</name>
<dbReference type="InterPro" id="IPR045584">
    <property type="entry name" value="Pilin-like"/>
</dbReference>
<keyword evidence="2" id="KW-0812">Transmembrane</keyword>
<protein>
    <submittedName>
        <fullName evidence="4">PilS</fullName>
    </submittedName>
</protein>
<feature type="domain" description="Type 4 secretion system PilS N-terminal" evidence="3">
    <location>
        <begin position="47"/>
        <end position="196"/>
    </location>
</feature>
<evidence type="ECO:0000259" key="3">
    <source>
        <dbReference type="Pfam" id="PF08805"/>
    </source>
</evidence>
<evidence type="ECO:0000256" key="1">
    <source>
        <dbReference type="ARBA" id="ARBA00004370"/>
    </source>
</evidence>
<dbReference type="AlphaFoldDB" id="Q7BQW7"/>
<dbReference type="GO" id="GO:0016020">
    <property type="term" value="C:membrane"/>
    <property type="evidence" value="ECO:0007669"/>
    <property type="project" value="UniProtKB-SubCell"/>
</dbReference>
<comment type="subcellular location">
    <subcellularLocation>
        <location evidence="1">Membrane</location>
    </subcellularLocation>
</comment>
<evidence type="ECO:0000256" key="2">
    <source>
        <dbReference type="SAM" id="Phobius"/>
    </source>
</evidence>
<keyword evidence="2" id="KW-0472">Membrane</keyword>
<reference evidence="4" key="4">
    <citation type="submission" date="2017-12" db="EMBL/GenBank/DDBJ databases">
        <authorList>
            <person name="Hurst M.R.H."/>
        </authorList>
    </citation>
    <scope>NUCLEOTIDE SEQUENCE</scope>
    <source>
        <strain evidence="4">A1MO2</strain>
        <plasmid evidence="4">pADAP</plasmid>
    </source>
</reference>
<reference evidence="4" key="1">
    <citation type="journal article" date="2000" name="J. Bacteriol.">
        <title>Plasmid-located pathogenicity determinants of Serratia entomophila, the causal agent of amber disease of grass grub, show similarity to the insecticidal toxins of Photorhabdus luminescens.</title>
        <authorList>
            <person name="Hurst M.R."/>
            <person name="Glare T.R."/>
            <person name="Jackson T.A."/>
            <person name="Ronson C.W."/>
        </authorList>
    </citation>
    <scope>NUCLEOTIDE SEQUENCE</scope>
    <source>
        <strain evidence="4">A1MO2</strain>
        <plasmid evidence="4">pADAP</plasmid>
    </source>
</reference>
<organism evidence="4">
    <name type="scientific">Serratia entomophila</name>
    <dbReference type="NCBI Taxonomy" id="42906"/>
    <lineage>
        <taxon>Bacteria</taxon>
        <taxon>Pseudomonadati</taxon>
        <taxon>Pseudomonadota</taxon>
        <taxon>Gammaproteobacteria</taxon>
        <taxon>Enterobacterales</taxon>
        <taxon>Yersiniaceae</taxon>
        <taxon>Serratia</taxon>
    </lineage>
</organism>
<keyword evidence="4" id="KW-0614">Plasmid</keyword>
<dbReference type="Pfam" id="PF08805">
    <property type="entry name" value="PilS"/>
    <property type="match status" value="1"/>
</dbReference>
<keyword evidence="2" id="KW-1133">Transmembrane helix</keyword>
<proteinExistence type="predicted"/>
<dbReference type="RefSeq" id="WP_010895752.1">
    <property type="nucleotide sequence ID" value="NC_002523.5"/>
</dbReference>
<dbReference type="InterPro" id="IPR014911">
    <property type="entry name" value="PilS_N"/>
</dbReference>
<accession>Q7BQW7</accession>
<sequence>MEQTQTPPRSLINRGAITLLEAAIYIVIALVIVTVAITQGGGLFNKNDASTEYNNAAELLTNSRTMLKTSGIYNFAAADAMTGALIQFGGAPANMTVVGTKSSGSAKLQNLWGGAVTVQPVATAGGQKSSFSLTYAAVPQEACITLATKLSAAPSVVITMVNGTSTNGAIAANAVGAQCTADKGSVGQNTLTFTSNT</sequence>
<geneLocation type="plasmid" evidence="4">
    <name>pADAP</name>
</geneLocation>
<dbReference type="GeneID" id="75025169"/>